<dbReference type="SUPFAM" id="SSF52335">
    <property type="entry name" value="Methylglyoxal synthase-like"/>
    <property type="match status" value="1"/>
</dbReference>
<dbReference type="PANTHER" id="PTHR30492:SF0">
    <property type="entry name" value="METHYLGLYOXAL SYNTHASE"/>
    <property type="match status" value="1"/>
</dbReference>
<feature type="domain" description="MGS-like" evidence="2">
    <location>
        <begin position="225"/>
        <end position="361"/>
    </location>
</feature>
<dbReference type="PROSITE" id="PS51855">
    <property type="entry name" value="MGS"/>
    <property type="match status" value="1"/>
</dbReference>
<dbReference type="EMBL" id="CP015093">
    <property type="protein sequence ID" value="APZ52211.1"/>
    <property type="molecule type" value="Genomic_DNA"/>
</dbReference>
<dbReference type="AlphaFoldDB" id="A0A1P8US34"/>
<protein>
    <submittedName>
        <fullName evidence="3">Methylglyoxal synthase</fullName>
    </submittedName>
</protein>
<dbReference type="OrthoDB" id="9787147at2"/>
<dbReference type="InterPro" id="IPR004363">
    <property type="entry name" value="Methylgl_synth"/>
</dbReference>
<sequence>MAFDFILMLTENDRTIPDARARIDEALEGGVRHIGFKDVGLPFADLKGLADAIRAAGGRSYLEVVSLDESSELASARAAVELDVDCLLGGTRPQAVTQVTRDHPLRYYPFAGQITGHPSVLEGPGSAVVDSARRLADLEHVHGLDLLAYRFSGDVPALMRDVCAALGKPVIMAGSIDSEARILAAAEAGAAGFTVGTAALAGAFPAEGPGFAAQVRAILGMTARARTHSTAPRRIALAAHDTRKAHLRAWVTRHAAALTGHRLVCTGGTGRMIAEAAPQLSLRRLQRGSHGGDQQLGALIATGELDAVIFFADPTVPHGGEADLQALTRLSVLHDTPLALGPSAADMIATALLMAPGSGRV</sequence>
<gene>
    <name evidence="3" type="ORF">Ga0080574_TMP1877</name>
</gene>
<evidence type="ECO:0000313" key="3">
    <source>
        <dbReference type="EMBL" id="APZ52211.1"/>
    </source>
</evidence>
<keyword evidence="4" id="KW-1185">Reference proteome</keyword>
<dbReference type="Gene3D" id="3.40.50.1380">
    <property type="entry name" value="Methylglyoxal synthase-like domain"/>
    <property type="match status" value="1"/>
</dbReference>
<dbReference type="GO" id="GO:0005829">
    <property type="term" value="C:cytosol"/>
    <property type="evidence" value="ECO:0007669"/>
    <property type="project" value="TreeGrafter"/>
</dbReference>
<dbReference type="KEGG" id="paby:Ga0080574_TMP1877"/>
<dbReference type="InterPro" id="IPR011607">
    <property type="entry name" value="MGS-like_dom"/>
</dbReference>
<accession>A0A1P8US34</accession>
<dbReference type="RefSeq" id="WP_076697865.1">
    <property type="nucleotide sequence ID" value="NZ_CP015093.1"/>
</dbReference>
<organism evidence="3 4">
    <name type="scientific">Salipiger abyssi</name>
    <dbReference type="NCBI Taxonomy" id="1250539"/>
    <lineage>
        <taxon>Bacteria</taxon>
        <taxon>Pseudomonadati</taxon>
        <taxon>Pseudomonadota</taxon>
        <taxon>Alphaproteobacteria</taxon>
        <taxon>Rhodobacterales</taxon>
        <taxon>Roseobacteraceae</taxon>
        <taxon>Salipiger</taxon>
    </lineage>
</organism>
<dbReference type="Proteomes" id="UP000187059">
    <property type="component" value="Chromosome"/>
</dbReference>
<comment type="similarity">
    <text evidence="1">Belongs to the methylglyoxal synthase family.</text>
</comment>
<dbReference type="GO" id="GO:0008929">
    <property type="term" value="F:methylglyoxal synthase activity"/>
    <property type="evidence" value="ECO:0007669"/>
    <property type="project" value="InterPro"/>
</dbReference>
<dbReference type="Pfam" id="PF02142">
    <property type="entry name" value="MGS"/>
    <property type="match status" value="1"/>
</dbReference>
<dbReference type="NCBIfam" id="NF003559">
    <property type="entry name" value="PRK05234.1"/>
    <property type="match status" value="1"/>
</dbReference>
<evidence type="ECO:0000256" key="1">
    <source>
        <dbReference type="ARBA" id="ARBA00006287"/>
    </source>
</evidence>
<dbReference type="SMART" id="SM00851">
    <property type="entry name" value="MGS"/>
    <property type="match status" value="1"/>
</dbReference>
<proteinExistence type="inferred from homology"/>
<evidence type="ECO:0000313" key="4">
    <source>
        <dbReference type="Proteomes" id="UP000187059"/>
    </source>
</evidence>
<dbReference type="STRING" id="1250539.Ga0080574_TMP1877"/>
<evidence type="ECO:0000259" key="2">
    <source>
        <dbReference type="PROSITE" id="PS51855"/>
    </source>
</evidence>
<dbReference type="SUPFAM" id="SSF51569">
    <property type="entry name" value="Aldolase"/>
    <property type="match status" value="1"/>
</dbReference>
<dbReference type="GO" id="GO:0019242">
    <property type="term" value="P:methylglyoxal biosynthetic process"/>
    <property type="evidence" value="ECO:0007669"/>
    <property type="project" value="InterPro"/>
</dbReference>
<dbReference type="PANTHER" id="PTHR30492">
    <property type="entry name" value="METHYLGLYOXAL SYNTHASE"/>
    <property type="match status" value="1"/>
</dbReference>
<name>A0A1P8US34_9RHOB</name>
<reference evidence="3 4" key="1">
    <citation type="submission" date="2016-04" db="EMBL/GenBank/DDBJ databases">
        <title>Deep-sea bacteria in the southern Pacific.</title>
        <authorList>
            <person name="Tang K."/>
        </authorList>
    </citation>
    <scope>NUCLEOTIDE SEQUENCE [LARGE SCALE GENOMIC DNA]</scope>
    <source>
        <strain evidence="3 4">JLT2014</strain>
    </source>
</reference>
<dbReference type="InterPro" id="IPR036914">
    <property type="entry name" value="MGS-like_dom_sf"/>
</dbReference>